<dbReference type="AlphaFoldDB" id="A0A9N8HVV8"/>
<comment type="subcellular location">
    <subcellularLocation>
        <location evidence="1">Membrane</location>
        <topology evidence="1">Multi-pass membrane protein</topology>
    </subcellularLocation>
</comment>
<evidence type="ECO:0000256" key="4">
    <source>
        <dbReference type="ARBA" id="ARBA00022989"/>
    </source>
</evidence>
<dbReference type="Proteomes" id="UP001153069">
    <property type="component" value="Unassembled WGS sequence"/>
</dbReference>
<dbReference type="GO" id="GO:0046964">
    <property type="term" value="F:3'-phosphoadenosine 5'-phosphosulfate transmembrane transporter activity"/>
    <property type="evidence" value="ECO:0007669"/>
    <property type="project" value="TreeGrafter"/>
</dbReference>
<feature type="transmembrane region" description="Helical" evidence="7">
    <location>
        <begin position="259"/>
        <end position="278"/>
    </location>
</feature>
<feature type="transmembrane region" description="Helical" evidence="7">
    <location>
        <begin position="346"/>
        <end position="364"/>
    </location>
</feature>
<dbReference type="GO" id="GO:0000139">
    <property type="term" value="C:Golgi membrane"/>
    <property type="evidence" value="ECO:0007669"/>
    <property type="project" value="TreeGrafter"/>
</dbReference>
<comment type="caution">
    <text evidence="8">The sequence shown here is derived from an EMBL/GenBank/DDBJ whole genome shotgun (WGS) entry which is preliminary data.</text>
</comment>
<keyword evidence="3 7" id="KW-0812">Transmembrane</keyword>
<evidence type="ECO:0000256" key="5">
    <source>
        <dbReference type="ARBA" id="ARBA00023136"/>
    </source>
</evidence>
<keyword evidence="2" id="KW-0813">Transport</keyword>
<keyword evidence="4 7" id="KW-1133">Transmembrane helix</keyword>
<evidence type="ECO:0000313" key="9">
    <source>
        <dbReference type="Proteomes" id="UP001153069"/>
    </source>
</evidence>
<feature type="transmembrane region" description="Helical" evidence="7">
    <location>
        <begin position="136"/>
        <end position="154"/>
    </location>
</feature>
<feature type="compositionally biased region" description="Basic and acidic residues" evidence="6">
    <location>
        <begin position="7"/>
        <end position="20"/>
    </location>
</feature>
<evidence type="ECO:0000256" key="6">
    <source>
        <dbReference type="SAM" id="MobiDB-lite"/>
    </source>
</evidence>
<keyword evidence="9" id="KW-1185">Reference proteome</keyword>
<dbReference type="PANTHER" id="PTHR10778">
    <property type="entry name" value="SOLUTE CARRIER FAMILY 35 MEMBER B"/>
    <property type="match status" value="1"/>
</dbReference>
<evidence type="ECO:0000313" key="8">
    <source>
        <dbReference type="EMBL" id="CAB9527532.1"/>
    </source>
</evidence>
<feature type="transmembrane region" description="Helical" evidence="7">
    <location>
        <begin position="185"/>
        <end position="202"/>
    </location>
</feature>
<name>A0A9N8HVV8_9STRA</name>
<evidence type="ECO:0000256" key="7">
    <source>
        <dbReference type="SAM" id="Phobius"/>
    </source>
</evidence>
<protein>
    <submittedName>
        <fullName evidence="8">Adenosine 3'-phospho 5'-phosphosulfate transporter 2</fullName>
    </submittedName>
</protein>
<evidence type="ECO:0000256" key="2">
    <source>
        <dbReference type="ARBA" id="ARBA00022448"/>
    </source>
</evidence>
<dbReference type="PANTHER" id="PTHR10778:SF8">
    <property type="entry name" value="ADENOSINE 3'-PHOSPHO 5'-PHOSPHOSULFATE TRANSPORTER 2"/>
    <property type="match status" value="1"/>
</dbReference>
<feature type="transmembrane region" description="Helical" evidence="7">
    <location>
        <begin position="62"/>
        <end position="82"/>
    </location>
</feature>
<keyword evidence="5 7" id="KW-0472">Membrane</keyword>
<feature type="transmembrane region" description="Helical" evidence="7">
    <location>
        <begin position="94"/>
        <end position="115"/>
    </location>
</feature>
<feature type="transmembrane region" description="Helical" evidence="7">
    <location>
        <begin position="290"/>
        <end position="308"/>
    </location>
</feature>
<dbReference type="InterPro" id="IPR013657">
    <property type="entry name" value="SCL35B1-4/HUT1"/>
</dbReference>
<organism evidence="8 9">
    <name type="scientific">Seminavis robusta</name>
    <dbReference type="NCBI Taxonomy" id="568900"/>
    <lineage>
        <taxon>Eukaryota</taxon>
        <taxon>Sar</taxon>
        <taxon>Stramenopiles</taxon>
        <taxon>Ochrophyta</taxon>
        <taxon>Bacillariophyta</taxon>
        <taxon>Bacillariophyceae</taxon>
        <taxon>Bacillariophycidae</taxon>
        <taxon>Naviculales</taxon>
        <taxon>Naviculaceae</taxon>
        <taxon>Seminavis</taxon>
    </lineage>
</organism>
<sequence>MSASENLHARKQDEKVKEEKSLTIPVPVVVEEDHHHSDIENNESKTTPAVSLPMIRFSSPQVMIYVYTATFFGAMIGMEVAMEAASDAFSDLRALGSAITFFQMSWCVLFPLAISKGKGLENFPRTKQDLLPYIKLSLLVFGATGLANEAILYVTYPTGVVIKSAKLIPTMVVATVWQGQGYTRLEYLAALLLCAGAAGYSYGSGNDHDADATIAPFSANAAWGVALLLVSIVCDAVVPNYQKILLNQGVPVAQLMINCNDVGTLGVVAYMIVTGQLFAVIRTCYNHPQLFMYLTFVGIGLSTAVWAYTKLIQATSSVMAVTVSTLRKVATMFLSCIIFPKPLLTIHIYSGCLVLLGLVLSSVAKEKLGKTKVELDDESESENCCWCGISSNVNVGQVVHRRERTGDRK</sequence>
<dbReference type="Pfam" id="PF08449">
    <property type="entry name" value="UAA"/>
    <property type="match status" value="1"/>
</dbReference>
<feature type="region of interest" description="Disordered" evidence="6">
    <location>
        <begin position="1"/>
        <end position="20"/>
    </location>
</feature>
<reference evidence="8" key="1">
    <citation type="submission" date="2020-06" db="EMBL/GenBank/DDBJ databases">
        <authorList>
            <consortium name="Plant Systems Biology data submission"/>
        </authorList>
    </citation>
    <scope>NUCLEOTIDE SEQUENCE</scope>
    <source>
        <strain evidence="8">D6</strain>
    </source>
</reference>
<dbReference type="EMBL" id="CAICTM010002011">
    <property type="protein sequence ID" value="CAB9527532.1"/>
    <property type="molecule type" value="Genomic_DNA"/>
</dbReference>
<proteinExistence type="predicted"/>
<dbReference type="GO" id="GO:0005789">
    <property type="term" value="C:endoplasmic reticulum membrane"/>
    <property type="evidence" value="ECO:0007669"/>
    <property type="project" value="TreeGrafter"/>
</dbReference>
<evidence type="ECO:0000256" key="1">
    <source>
        <dbReference type="ARBA" id="ARBA00004141"/>
    </source>
</evidence>
<evidence type="ECO:0000256" key="3">
    <source>
        <dbReference type="ARBA" id="ARBA00022692"/>
    </source>
</evidence>
<feature type="transmembrane region" description="Helical" evidence="7">
    <location>
        <begin position="214"/>
        <end position="238"/>
    </location>
</feature>
<accession>A0A9N8HVV8</accession>
<gene>
    <name evidence="8" type="ORF">SEMRO_2013_G310980.1</name>
</gene>
<dbReference type="OrthoDB" id="46927at2759"/>